<protein>
    <submittedName>
        <fullName evidence="3">Uncharacterized protein</fullName>
    </submittedName>
</protein>
<sequence>MEEFYNNPFNNKEVDDICFAPVFSLGTEFSSNEPQSLTDTSAALSVRRSAREYDAYGSPAAVRLQQQLNETMRANDAACTTYKNHIETQRQEIDRLDECNNGLQMKIARLESEMRAVLLEKDCAAMAYKREVEKNAALEGRVVALERELHSMEQRARELAATYSRGSVPLTAGRGQEKQSQEFEQERPQPTHQPMISQLPTSQRLPLSYSSVQHSQREGVVHSGPRTGDSASNVRVNAGAYPGHCGDEDALKNVKDLERRLQLACQRKDSVEAQLNKLENLRSRTGAERAKKIALERELSSLQGEIGTYRMRLRSLSALIR</sequence>
<feature type="coiled-coil region" evidence="1">
    <location>
        <begin position="254"/>
        <end position="288"/>
    </location>
</feature>
<dbReference type="AlphaFoldDB" id="G0TWX7"/>
<gene>
    <name evidence="3" type="ORF">TVY486_0602560</name>
</gene>
<evidence type="ECO:0000256" key="1">
    <source>
        <dbReference type="SAM" id="Coils"/>
    </source>
</evidence>
<feature type="compositionally biased region" description="Basic and acidic residues" evidence="2">
    <location>
        <begin position="175"/>
        <end position="189"/>
    </location>
</feature>
<keyword evidence="1" id="KW-0175">Coiled coil</keyword>
<proteinExistence type="predicted"/>
<feature type="coiled-coil region" evidence="1">
    <location>
        <begin position="93"/>
        <end position="162"/>
    </location>
</feature>
<name>G0TWX7_TRYVY</name>
<evidence type="ECO:0000313" key="3">
    <source>
        <dbReference type="EMBL" id="CCC48465.1"/>
    </source>
</evidence>
<dbReference type="OMA" id="DDNDICY"/>
<evidence type="ECO:0000256" key="2">
    <source>
        <dbReference type="SAM" id="MobiDB-lite"/>
    </source>
</evidence>
<accession>G0TWX7</accession>
<organism evidence="3">
    <name type="scientific">Trypanosoma vivax (strain Y486)</name>
    <dbReference type="NCBI Taxonomy" id="1055687"/>
    <lineage>
        <taxon>Eukaryota</taxon>
        <taxon>Discoba</taxon>
        <taxon>Euglenozoa</taxon>
        <taxon>Kinetoplastea</taxon>
        <taxon>Metakinetoplastina</taxon>
        <taxon>Trypanosomatida</taxon>
        <taxon>Trypanosomatidae</taxon>
        <taxon>Trypanosoma</taxon>
        <taxon>Duttonella</taxon>
    </lineage>
</organism>
<dbReference type="VEuPathDB" id="TriTrypDB:TvY486_0602560"/>
<dbReference type="EMBL" id="HE573022">
    <property type="protein sequence ID" value="CCC48465.1"/>
    <property type="molecule type" value="Genomic_DNA"/>
</dbReference>
<reference evidence="3" key="1">
    <citation type="journal article" date="2012" name="Proc. Natl. Acad. Sci. U.S.A.">
        <title>Antigenic diversity is generated by distinct evolutionary mechanisms in African trypanosome species.</title>
        <authorList>
            <person name="Jackson A.P."/>
            <person name="Berry A."/>
            <person name="Aslett M."/>
            <person name="Allison H.C."/>
            <person name="Burton P."/>
            <person name="Vavrova-Anderson J."/>
            <person name="Brown R."/>
            <person name="Browne H."/>
            <person name="Corton N."/>
            <person name="Hauser H."/>
            <person name="Gamble J."/>
            <person name="Gilderthorp R."/>
            <person name="Marcello L."/>
            <person name="McQuillan J."/>
            <person name="Otto T.D."/>
            <person name="Quail M.A."/>
            <person name="Sanders M.J."/>
            <person name="van Tonder A."/>
            <person name="Ginger M.L."/>
            <person name="Field M.C."/>
            <person name="Barry J.D."/>
            <person name="Hertz-Fowler C."/>
            <person name="Berriman M."/>
        </authorList>
    </citation>
    <scope>NUCLEOTIDE SEQUENCE</scope>
    <source>
        <strain evidence="3">Y486</strain>
    </source>
</reference>
<feature type="region of interest" description="Disordered" evidence="2">
    <location>
        <begin position="163"/>
        <end position="197"/>
    </location>
</feature>